<organism evidence="1 2">
    <name type="scientific">Spirosoma arboris</name>
    <dbReference type="NCBI Taxonomy" id="2682092"/>
    <lineage>
        <taxon>Bacteria</taxon>
        <taxon>Pseudomonadati</taxon>
        <taxon>Bacteroidota</taxon>
        <taxon>Cytophagia</taxon>
        <taxon>Cytophagales</taxon>
        <taxon>Cytophagaceae</taxon>
        <taxon>Spirosoma</taxon>
    </lineage>
</organism>
<evidence type="ECO:0000313" key="2">
    <source>
        <dbReference type="Proteomes" id="UP000436006"/>
    </source>
</evidence>
<dbReference type="AlphaFoldDB" id="A0A7K1S9P4"/>
<comment type="caution">
    <text evidence="1">The sequence shown here is derived from an EMBL/GenBank/DDBJ whole genome shotgun (WGS) entry which is preliminary data.</text>
</comment>
<sequence>MSAFAKYYNDMAVSVVGRLTYSRRKPSIEPTFAHIKELTQLSATNPLPYKGIDRSSAYLLMASGTIQLMMYDNFNHQTELEAFKTAF</sequence>
<proteinExistence type="predicted"/>
<keyword evidence="2" id="KW-1185">Reference proteome</keyword>
<accession>A0A7K1S9P4</accession>
<dbReference type="RefSeq" id="WP_157584714.1">
    <property type="nucleotide sequence ID" value="NZ_WPIN01000003.1"/>
</dbReference>
<dbReference type="EMBL" id="WPIN01000003">
    <property type="protein sequence ID" value="MVM30485.1"/>
    <property type="molecule type" value="Genomic_DNA"/>
</dbReference>
<dbReference type="Proteomes" id="UP000436006">
    <property type="component" value="Unassembled WGS sequence"/>
</dbReference>
<reference evidence="1 2" key="1">
    <citation type="submission" date="2019-12" db="EMBL/GenBank/DDBJ databases">
        <title>Spirosoma sp. HMF4905 genome sequencing and assembly.</title>
        <authorList>
            <person name="Kang H."/>
            <person name="Cha I."/>
            <person name="Kim H."/>
            <person name="Joh K."/>
        </authorList>
    </citation>
    <scope>NUCLEOTIDE SEQUENCE [LARGE SCALE GENOMIC DNA]</scope>
    <source>
        <strain evidence="1 2">HMF4905</strain>
    </source>
</reference>
<gene>
    <name evidence="1" type="ORF">GO755_10610</name>
</gene>
<name>A0A7K1S9P4_9BACT</name>
<evidence type="ECO:0000313" key="1">
    <source>
        <dbReference type="EMBL" id="MVM30485.1"/>
    </source>
</evidence>
<protein>
    <submittedName>
        <fullName evidence="1">Uncharacterized protein</fullName>
    </submittedName>
</protein>